<dbReference type="Gene3D" id="3.40.50.300">
    <property type="entry name" value="P-loop containing nucleotide triphosphate hydrolases"/>
    <property type="match status" value="1"/>
</dbReference>
<dbReference type="EMBL" id="OV725078">
    <property type="protein sequence ID" value="CAH1393897.1"/>
    <property type="molecule type" value="Genomic_DNA"/>
</dbReference>
<dbReference type="AlphaFoldDB" id="A0A9P0EF08"/>
<evidence type="ECO:0000313" key="5">
    <source>
        <dbReference type="Proteomes" id="UP001152798"/>
    </source>
</evidence>
<dbReference type="Pfam" id="PF00071">
    <property type="entry name" value="Ras"/>
    <property type="match status" value="1"/>
</dbReference>
<dbReference type="InterPro" id="IPR042227">
    <property type="entry name" value="KBRS"/>
</dbReference>
<evidence type="ECO:0000256" key="3">
    <source>
        <dbReference type="ARBA" id="ARBA00023134"/>
    </source>
</evidence>
<evidence type="ECO:0000256" key="1">
    <source>
        <dbReference type="ARBA" id="ARBA00008094"/>
    </source>
</evidence>
<keyword evidence="2" id="KW-0547">Nucleotide-binding</keyword>
<dbReference type="SMART" id="SM00173">
    <property type="entry name" value="RAS"/>
    <property type="match status" value="1"/>
</dbReference>
<name>A0A9P0EF08_NEZVI</name>
<accession>A0A9P0EF08</accession>
<keyword evidence="5" id="KW-1185">Reference proteome</keyword>
<gene>
    <name evidence="4" type="ORF">NEZAVI_LOCUS4503</name>
</gene>
<keyword evidence="3" id="KW-0342">GTP-binding</keyword>
<protein>
    <submittedName>
        <fullName evidence="4">Uncharacterized protein</fullName>
    </submittedName>
</protein>
<dbReference type="CDD" id="cd00882">
    <property type="entry name" value="Ras_like_GTPase"/>
    <property type="match status" value="1"/>
</dbReference>
<dbReference type="PANTHER" id="PTHR46152">
    <property type="entry name" value="NF-KAPPA-B INHIBITOR-INTERACTING RAS-LIKE PROTEIN"/>
    <property type="match status" value="1"/>
</dbReference>
<dbReference type="Proteomes" id="UP001152798">
    <property type="component" value="Chromosome 2"/>
</dbReference>
<evidence type="ECO:0000256" key="2">
    <source>
        <dbReference type="ARBA" id="ARBA00022741"/>
    </source>
</evidence>
<reference evidence="4" key="1">
    <citation type="submission" date="2022-01" db="EMBL/GenBank/DDBJ databases">
        <authorList>
            <person name="King R."/>
        </authorList>
    </citation>
    <scope>NUCLEOTIDE SEQUENCE</scope>
</reference>
<comment type="similarity">
    <text evidence="1">Belongs to the small GTPase superfamily. Ras family. KappaB-Ras subfamily.</text>
</comment>
<dbReference type="OrthoDB" id="10002389at2759"/>
<dbReference type="GO" id="GO:0043124">
    <property type="term" value="P:negative regulation of canonical NF-kappaB signal transduction"/>
    <property type="evidence" value="ECO:0007669"/>
    <property type="project" value="InterPro"/>
</dbReference>
<evidence type="ECO:0000313" key="4">
    <source>
        <dbReference type="EMBL" id="CAH1393897.1"/>
    </source>
</evidence>
<proteinExistence type="inferred from homology"/>
<organism evidence="4 5">
    <name type="scientific">Nezara viridula</name>
    <name type="common">Southern green stink bug</name>
    <name type="synonym">Cimex viridulus</name>
    <dbReference type="NCBI Taxonomy" id="85310"/>
    <lineage>
        <taxon>Eukaryota</taxon>
        <taxon>Metazoa</taxon>
        <taxon>Ecdysozoa</taxon>
        <taxon>Arthropoda</taxon>
        <taxon>Hexapoda</taxon>
        <taxon>Insecta</taxon>
        <taxon>Pterygota</taxon>
        <taxon>Neoptera</taxon>
        <taxon>Paraneoptera</taxon>
        <taxon>Hemiptera</taxon>
        <taxon>Heteroptera</taxon>
        <taxon>Panheteroptera</taxon>
        <taxon>Pentatomomorpha</taxon>
        <taxon>Pentatomoidea</taxon>
        <taxon>Pentatomidae</taxon>
        <taxon>Pentatominae</taxon>
        <taxon>Nezara</taxon>
    </lineage>
</organism>
<dbReference type="InterPro" id="IPR027417">
    <property type="entry name" value="P-loop_NTPase"/>
</dbReference>
<dbReference type="SUPFAM" id="SSF52540">
    <property type="entry name" value="P-loop containing nucleoside triphosphate hydrolases"/>
    <property type="match status" value="1"/>
</dbReference>
<dbReference type="GO" id="GO:0003924">
    <property type="term" value="F:GTPase activity"/>
    <property type="evidence" value="ECO:0007669"/>
    <property type="project" value="InterPro"/>
</dbReference>
<dbReference type="InterPro" id="IPR001806">
    <property type="entry name" value="Small_GTPase"/>
</dbReference>
<dbReference type="PANTHER" id="PTHR46152:SF3">
    <property type="entry name" value="NF-KAPPA-B INHIBITOR-INTERACTING RAS-LIKE PROTEIN"/>
    <property type="match status" value="1"/>
</dbReference>
<dbReference type="GO" id="GO:0032794">
    <property type="term" value="F:GTPase activating protein binding"/>
    <property type="evidence" value="ECO:0007669"/>
    <property type="project" value="TreeGrafter"/>
</dbReference>
<sequence length="181" mass="20814">MGKIARAVICGYKGVGKTAILEQVIYGNLTKETFLQTTIEDIYIASIETDKGTKEKIRIYDTGMDLYMNTNLFNLDGYIFVFDPSKPESLDWIINAKKDIERMRERKEIIVIVISNHFTPSPDHGVVSKAQAWAMREKLRIYDVSALERSSLYEPFVHLASRMNVQPNKSTFPQLSMRKKE</sequence>
<dbReference type="GO" id="GO:0005525">
    <property type="term" value="F:GTP binding"/>
    <property type="evidence" value="ECO:0007669"/>
    <property type="project" value="UniProtKB-KW"/>
</dbReference>
<dbReference type="GO" id="GO:0032484">
    <property type="term" value="P:Ral protein signal transduction"/>
    <property type="evidence" value="ECO:0007669"/>
    <property type="project" value="TreeGrafter"/>
</dbReference>
<dbReference type="PROSITE" id="PS51419">
    <property type="entry name" value="RAB"/>
    <property type="match status" value="1"/>
</dbReference>